<feature type="compositionally biased region" description="Basic and acidic residues" evidence="1">
    <location>
        <begin position="604"/>
        <end position="620"/>
    </location>
</feature>
<evidence type="ECO:0000313" key="3">
    <source>
        <dbReference type="Proteomes" id="UP001151760"/>
    </source>
</evidence>
<evidence type="ECO:0000313" key="2">
    <source>
        <dbReference type="EMBL" id="GJT61611.1"/>
    </source>
</evidence>
<accession>A0ABQ5FDW6</accession>
<feature type="compositionally biased region" description="Basic and acidic residues" evidence="1">
    <location>
        <begin position="244"/>
        <end position="277"/>
    </location>
</feature>
<feature type="region of interest" description="Disordered" evidence="1">
    <location>
        <begin position="182"/>
        <end position="353"/>
    </location>
</feature>
<proteinExistence type="predicted"/>
<feature type="compositionally biased region" description="Polar residues" evidence="1">
    <location>
        <begin position="564"/>
        <end position="574"/>
    </location>
</feature>
<protein>
    <submittedName>
        <fullName evidence="2">Uncharacterized protein</fullName>
    </submittedName>
</protein>
<feature type="compositionally biased region" description="Acidic residues" evidence="1">
    <location>
        <begin position="278"/>
        <end position="296"/>
    </location>
</feature>
<sequence length="634" mass="71674">MIDSDNQELKSFRACSTRKNVDFADSIWEDFQYQIDYRQSSVRRRENMPYPRFTKFIIYYFISKHDSISKRQYEMMNDEIKNSVAYQTYLALSTGIKPPKKGIGKGKGLMSKQAATPALEKKKSVLKKRVPITAEENILFDSDEALYLVIGREETSKVDKDVVECQKNKKLKGISSNAAAQERLNLNKRTPKRRKDYILQQIPKGSSEGSVSKPEVSDEPKGKSICSSEGAEEVILSSDDERTESEKEAVESKKADKQMGNKEEVHSDEEMHIKEEKEQTDDEQYNEQVHDDEEMHDDDKKHDDGKVVDDEKEDVEMDDAEKVNAKKLGEVKVENEQARDGQADKDDHPKVDTCKDDKAGALISVTQNEKLELPLSTSSLSLSSDYCNQFLNLSSDVSLVGSVKETADTEINSLLDTTQTPLPKPPTTTEAQATVISVPDPSPTILERLLELENKVEALSKVDHYQATKESVQANVINKSSLLNPLPLLLNLLLEQLSLSKYELKKIFFDNMDKIRSYMTHDKNQELFDDLLNSVYLDEAIASGEANPDKILRKRHRDDPPAGKTQSKPSSTGKFVNADEIVEEPVHEATMDVEQPILDDVVNDADKPHDDADPKKDKSTWFKQPPRPETPDPE</sequence>
<feature type="compositionally biased region" description="Basic and acidic residues" evidence="1">
    <location>
        <begin position="547"/>
        <end position="561"/>
    </location>
</feature>
<evidence type="ECO:0000256" key="1">
    <source>
        <dbReference type="SAM" id="MobiDB-lite"/>
    </source>
</evidence>
<feature type="region of interest" description="Disordered" evidence="1">
    <location>
        <begin position="547"/>
        <end position="634"/>
    </location>
</feature>
<organism evidence="2 3">
    <name type="scientific">Tanacetum coccineum</name>
    <dbReference type="NCBI Taxonomy" id="301880"/>
    <lineage>
        <taxon>Eukaryota</taxon>
        <taxon>Viridiplantae</taxon>
        <taxon>Streptophyta</taxon>
        <taxon>Embryophyta</taxon>
        <taxon>Tracheophyta</taxon>
        <taxon>Spermatophyta</taxon>
        <taxon>Magnoliopsida</taxon>
        <taxon>eudicotyledons</taxon>
        <taxon>Gunneridae</taxon>
        <taxon>Pentapetalae</taxon>
        <taxon>asterids</taxon>
        <taxon>campanulids</taxon>
        <taxon>Asterales</taxon>
        <taxon>Asteraceae</taxon>
        <taxon>Asteroideae</taxon>
        <taxon>Anthemideae</taxon>
        <taxon>Anthemidinae</taxon>
        <taxon>Tanacetum</taxon>
    </lineage>
</organism>
<comment type="caution">
    <text evidence="2">The sequence shown here is derived from an EMBL/GenBank/DDBJ whole genome shotgun (WGS) entry which is preliminary data.</text>
</comment>
<name>A0ABQ5FDW6_9ASTR</name>
<feature type="compositionally biased region" description="Acidic residues" evidence="1">
    <location>
        <begin position="310"/>
        <end position="319"/>
    </location>
</feature>
<feature type="compositionally biased region" description="Basic and acidic residues" evidence="1">
    <location>
        <begin position="297"/>
        <end position="309"/>
    </location>
</feature>
<reference evidence="2" key="2">
    <citation type="submission" date="2022-01" db="EMBL/GenBank/DDBJ databases">
        <authorList>
            <person name="Yamashiro T."/>
            <person name="Shiraishi A."/>
            <person name="Satake H."/>
            <person name="Nakayama K."/>
        </authorList>
    </citation>
    <scope>NUCLEOTIDE SEQUENCE</scope>
</reference>
<dbReference type="Proteomes" id="UP001151760">
    <property type="component" value="Unassembled WGS sequence"/>
</dbReference>
<reference evidence="2" key="1">
    <citation type="journal article" date="2022" name="Int. J. Mol. Sci.">
        <title>Draft Genome of Tanacetum Coccineum: Genomic Comparison of Closely Related Tanacetum-Family Plants.</title>
        <authorList>
            <person name="Yamashiro T."/>
            <person name="Shiraishi A."/>
            <person name="Nakayama K."/>
            <person name="Satake H."/>
        </authorList>
    </citation>
    <scope>NUCLEOTIDE SEQUENCE</scope>
</reference>
<feature type="compositionally biased region" description="Basic and acidic residues" evidence="1">
    <location>
        <begin position="320"/>
        <end position="353"/>
    </location>
</feature>
<gene>
    <name evidence="2" type="ORF">Tco_1005144</name>
</gene>
<dbReference type="EMBL" id="BQNB010017303">
    <property type="protein sequence ID" value="GJT61611.1"/>
    <property type="molecule type" value="Genomic_DNA"/>
</dbReference>
<keyword evidence="3" id="KW-1185">Reference proteome</keyword>